<sequence length="359" mass="40107">MLRRLLAIAGKEIRQLKRDRLTFGMIVGVPLLQILLFGYAIDLDVRNVEAAVADHANTSLSRQLIASADASQVVKITRSASGPEELRELLDTGQIDVGIFIPPDFERRVIDGHRPVGQLLINGSDPTVERIARGLSEMPLPGQRARQLLFAPRTYYNPERRSPVNIVPALIGVILHMTMVLFTAIAIVRERERGNLEMLITTPVKPAELMLGKITPYVLIGLIQVTLIVLVSRWLFDVPVRGSITDLYLASMFFILASLALGLTVSTFAKTQFEAMQLTVFTFLPSILLSGFMFPFEGMPRAAQWIGEVIPLTHFVRLSRGILVRGTEIGALHREIWPLLVFFAVFMVVATLRFKKRLD</sequence>
<keyword evidence="7 8" id="KW-0472">Membrane</keyword>
<feature type="transmembrane region" description="Helical" evidence="8">
    <location>
        <begin position="21"/>
        <end position="41"/>
    </location>
</feature>
<feature type="transmembrane region" description="Helical" evidence="8">
    <location>
        <begin position="278"/>
        <end position="296"/>
    </location>
</feature>
<dbReference type="InterPro" id="IPR047817">
    <property type="entry name" value="ABC2_TM_bact-type"/>
</dbReference>
<dbReference type="GO" id="GO:0005886">
    <property type="term" value="C:plasma membrane"/>
    <property type="evidence" value="ECO:0007669"/>
    <property type="project" value="UniProtKB-SubCell"/>
</dbReference>
<gene>
    <name evidence="10" type="ORF">CWI69_07985</name>
</gene>
<evidence type="ECO:0000313" key="11">
    <source>
        <dbReference type="Proteomes" id="UP000287198"/>
    </source>
</evidence>
<evidence type="ECO:0000256" key="7">
    <source>
        <dbReference type="ARBA" id="ARBA00023136"/>
    </source>
</evidence>
<evidence type="ECO:0000256" key="2">
    <source>
        <dbReference type="ARBA" id="ARBA00007783"/>
    </source>
</evidence>
<dbReference type="Proteomes" id="UP000287198">
    <property type="component" value="Unassembled WGS sequence"/>
</dbReference>
<keyword evidence="6 8" id="KW-1133">Transmembrane helix</keyword>
<dbReference type="GO" id="GO:0140359">
    <property type="term" value="F:ABC-type transporter activity"/>
    <property type="evidence" value="ECO:0007669"/>
    <property type="project" value="InterPro"/>
</dbReference>
<dbReference type="AlphaFoldDB" id="A0A432XW78"/>
<dbReference type="RefSeq" id="WP_126763569.1">
    <property type="nucleotide sequence ID" value="NZ_JBHLTZ010000012.1"/>
</dbReference>
<comment type="caution">
    <text evidence="10">The sequence shown here is derived from an EMBL/GenBank/DDBJ whole genome shotgun (WGS) entry which is preliminary data.</text>
</comment>
<evidence type="ECO:0000256" key="5">
    <source>
        <dbReference type="ARBA" id="ARBA00022692"/>
    </source>
</evidence>
<dbReference type="InterPro" id="IPR051449">
    <property type="entry name" value="ABC-2_transporter_component"/>
</dbReference>
<evidence type="ECO:0000313" key="10">
    <source>
        <dbReference type="EMBL" id="RUO52959.1"/>
    </source>
</evidence>
<reference evidence="11" key="1">
    <citation type="journal article" date="2018" name="Front. Microbiol.">
        <title>Genome-Based Analysis Reveals the Taxonomy and Diversity of the Family Idiomarinaceae.</title>
        <authorList>
            <person name="Liu Y."/>
            <person name="Lai Q."/>
            <person name="Shao Z."/>
        </authorList>
    </citation>
    <scope>NUCLEOTIDE SEQUENCE [LARGE SCALE GENOMIC DNA]</scope>
    <source>
        <strain evidence="11">BH195</strain>
    </source>
</reference>
<feature type="transmembrane region" description="Helical" evidence="8">
    <location>
        <begin position="166"/>
        <end position="188"/>
    </location>
</feature>
<dbReference type="OrthoDB" id="9808686at2"/>
<name>A0A432XW78_9GAMM</name>
<organism evidence="10 11">
    <name type="scientific">Pseudidiomarina halophila</name>
    <dbReference type="NCBI Taxonomy" id="1449799"/>
    <lineage>
        <taxon>Bacteria</taxon>
        <taxon>Pseudomonadati</taxon>
        <taxon>Pseudomonadota</taxon>
        <taxon>Gammaproteobacteria</taxon>
        <taxon>Alteromonadales</taxon>
        <taxon>Idiomarinaceae</taxon>
        <taxon>Pseudidiomarina</taxon>
    </lineage>
</organism>
<comment type="subcellular location">
    <subcellularLocation>
        <location evidence="1">Cell membrane</location>
        <topology evidence="1">Multi-pass membrane protein</topology>
    </subcellularLocation>
</comment>
<dbReference type="Gene3D" id="3.40.1710.10">
    <property type="entry name" value="abc type-2 transporter like domain"/>
    <property type="match status" value="1"/>
</dbReference>
<dbReference type="PANTHER" id="PTHR30294">
    <property type="entry name" value="MEMBRANE COMPONENT OF ABC TRANSPORTER YHHJ-RELATED"/>
    <property type="match status" value="1"/>
</dbReference>
<dbReference type="PANTHER" id="PTHR30294:SF29">
    <property type="entry name" value="MULTIDRUG ABC TRANSPORTER PERMEASE YBHS-RELATED"/>
    <property type="match status" value="1"/>
</dbReference>
<evidence type="ECO:0000256" key="3">
    <source>
        <dbReference type="ARBA" id="ARBA00022448"/>
    </source>
</evidence>
<keyword evidence="4" id="KW-1003">Cell membrane</keyword>
<evidence type="ECO:0000259" key="9">
    <source>
        <dbReference type="PROSITE" id="PS51012"/>
    </source>
</evidence>
<dbReference type="InterPro" id="IPR013525">
    <property type="entry name" value="ABC2_TM"/>
</dbReference>
<keyword evidence="11" id="KW-1185">Reference proteome</keyword>
<evidence type="ECO:0000256" key="8">
    <source>
        <dbReference type="SAM" id="Phobius"/>
    </source>
</evidence>
<proteinExistence type="inferred from homology"/>
<feature type="domain" description="ABC transmembrane type-2" evidence="9">
    <location>
        <begin position="132"/>
        <end position="357"/>
    </location>
</feature>
<evidence type="ECO:0000256" key="6">
    <source>
        <dbReference type="ARBA" id="ARBA00022989"/>
    </source>
</evidence>
<dbReference type="Pfam" id="PF12698">
    <property type="entry name" value="ABC2_membrane_3"/>
    <property type="match status" value="1"/>
</dbReference>
<feature type="transmembrane region" description="Helical" evidence="8">
    <location>
        <begin position="214"/>
        <end position="235"/>
    </location>
</feature>
<feature type="transmembrane region" description="Helical" evidence="8">
    <location>
        <begin position="336"/>
        <end position="354"/>
    </location>
</feature>
<dbReference type="PROSITE" id="PS51012">
    <property type="entry name" value="ABC_TM2"/>
    <property type="match status" value="1"/>
</dbReference>
<keyword evidence="5 8" id="KW-0812">Transmembrane</keyword>
<evidence type="ECO:0000256" key="4">
    <source>
        <dbReference type="ARBA" id="ARBA00022475"/>
    </source>
</evidence>
<feature type="transmembrane region" description="Helical" evidence="8">
    <location>
        <begin position="247"/>
        <end position="266"/>
    </location>
</feature>
<dbReference type="EMBL" id="PIPW01000002">
    <property type="protein sequence ID" value="RUO52959.1"/>
    <property type="molecule type" value="Genomic_DNA"/>
</dbReference>
<accession>A0A432XW78</accession>
<protein>
    <submittedName>
        <fullName evidence="10">ABC transporter</fullName>
    </submittedName>
</protein>
<comment type="similarity">
    <text evidence="2">Belongs to the ABC-2 integral membrane protein family.</text>
</comment>
<keyword evidence="3" id="KW-0813">Transport</keyword>
<evidence type="ECO:0000256" key="1">
    <source>
        <dbReference type="ARBA" id="ARBA00004651"/>
    </source>
</evidence>